<dbReference type="Proteomes" id="UP000278627">
    <property type="component" value="Unassembled WGS sequence"/>
</dbReference>
<reference evidence="1 2" key="2">
    <citation type="submission" date="2018-11" db="EMBL/GenBank/DDBJ databases">
        <authorList>
            <consortium name="Pathogen Informatics"/>
        </authorList>
    </citation>
    <scope>NUCLEOTIDE SEQUENCE [LARGE SCALE GENOMIC DNA]</scope>
</reference>
<reference evidence="3" key="1">
    <citation type="submission" date="2017-02" db="UniProtKB">
        <authorList>
            <consortium name="WormBaseParasite"/>
        </authorList>
    </citation>
    <scope>IDENTIFICATION</scope>
</reference>
<name>A0A0N4TR46_BRUPA</name>
<protein>
    <submittedName>
        <fullName evidence="1 3">Uncharacterized protein</fullName>
    </submittedName>
</protein>
<dbReference type="EMBL" id="UZAD01013212">
    <property type="protein sequence ID" value="VDN92250.1"/>
    <property type="molecule type" value="Genomic_DNA"/>
</dbReference>
<accession>A0A0N4TR46</accession>
<evidence type="ECO:0000313" key="1">
    <source>
        <dbReference type="EMBL" id="VDN92250.1"/>
    </source>
</evidence>
<gene>
    <name evidence="1" type="ORF">BPAG_LOCUS11064</name>
</gene>
<evidence type="ECO:0000313" key="2">
    <source>
        <dbReference type="Proteomes" id="UP000278627"/>
    </source>
</evidence>
<dbReference type="AlphaFoldDB" id="A0A0N4TR46"/>
<organism evidence="3">
    <name type="scientific">Brugia pahangi</name>
    <name type="common">Filarial nematode worm</name>
    <dbReference type="NCBI Taxonomy" id="6280"/>
    <lineage>
        <taxon>Eukaryota</taxon>
        <taxon>Metazoa</taxon>
        <taxon>Ecdysozoa</taxon>
        <taxon>Nematoda</taxon>
        <taxon>Chromadorea</taxon>
        <taxon>Rhabditida</taxon>
        <taxon>Spirurina</taxon>
        <taxon>Spiruromorpha</taxon>
        <taxon>Filarioidea</taxon>
        <taxon>Onchocercidae</taxon>
        <taxon>Brugia</taxon>
    </lineage>
</organism>
<evidence type="ECO:0000313" key="3">
    <source>
        <dbReference type="WBParaSite" id="BPAG_0001110201-mRNA-1"/>
    </source>
</evidence>
<keyword evidence="2" id="KW-1185">Reference proteome</keyword>
<proteinExistence type="predicted"/>
<dbReference type="WBParaSite" id="BPAG_0001110201-mRNA-1">
    <property type="protein sequence ID" value="BPAG_0001110201-mRNA-1"/>
    <property type="gene ID" value="BPAG_0001110201"/>
</dbReference>
<sequence length="72" mass="8353">MQLECFAVNNIESGSLERKYRPGFIASLHKFQLIFTVDLFEDSEIVDLILMRGLLYMLVYLEAEKVNFGEFG</sequence>